<accession>A0A382QQZ3</accession>
<gene>
    <name evidence="1" type="ORF">METZ01_LOCUS340192</name>
</gene>
<organism evidence="1">
    <name type="scientific">marine metagenome</name>
    <dbReference type="NCBI Taxonomy" id="408172"/>
    <lineage>
        <taxon>unclassified sequences</taxon>
        <taxon>metagenomes</taxon>
        <taxon>ecological metagenomes</taxon>
    </lineage>
</organism>
<dbReference type="AlphaFoldDB" id="A0A382QQZ3"/>
<dbReference type="Pfam" id="PF10984">
    <property type="entry name" value="DUF2794"/>
    <property type="match status" value="1"/>
</dbReference>
<protein>
    <submittedName>
        <fullName evidence="1">Uncharacterized protein</fullName>
    </submittedName>
</protein>
<dbReference type="InterPro" id="IPR021252">
    <property type="entry name" value="DUF2794"/>
</dbReference>
<feature type="non-terminal residue" evidence="1">
    <location>
        <position position="1"/>
    </location>
</feature>
<reference evidence="1" key="1">
    <citation type="submission" date="2018-05" db="EMBL/GenBank/DDBJ databases">
        <authorList>
            <person name="Lanie J.A."/>
            <person name="Ng W.-L."/>
            <person name="Kazmierczak K.M."/>
            <person name="Andrzejewski T.M."/>
            <person name="Davidsen T.M."/>
            <person name="Wayne K.J."/>
            <person name="Tettelin H."/>
            <person name="Glass J.I."/>
            <person name="Rusch D."/>
            <person name="Podicherti R."/>
            <person name="Tsui H.-C.T."/>
            <person name="Winkler M.E."/>
        </authorList>
    </citation>
    <scope>NUCLEOTIDE SEQUENCE</scope>
</reference>
<proteinExistence type="predicted"/>
<evidence type="ECO:0000313" key="1">
    <source>
        <dbReference type="EMBL" id="SVC87338.1"/>
    </source>
</evidence>
<dbReference type="EMBL" id="UINC01115946">
    <property type="protein sequence ID" value="SVC87338.1"/>
    <property type="molecule type" value="Genomic_DNA"/>
</dbReference>
<sequence>RVAAKEWLDYSIDSGDKRAVFCVYRRAHDFPLYEIHKLALGTGKAGDFLIVKKGSLVKVSRTLNSALHIFEPPLRAVP</sequence>
<name>A0A382QQZ3_9ZZZZ</name>